<evidence type="ECO:0000256" key="1">
    <source>
        <dbReference type="SAM" id="MobiDB-lite"/>
    </source>
</evidence>
<feature type="region of interest" description="Disordered" evidence="1">
    <location>
        <begin position="1"/>
        <end position="39"/>
    </location>
</feature>
<dbReference type="OrthoDB" id="416553at2759"/>
<evidence type="ECO:0000313" key="4">
    <source>
        <dbReference type="Proteomes" id="UP000316759"/>
    </source>
</evidence>
<dbReference type="AlphaFoldDB" id="A0A504Z601"/>
<dbReference type="SUPFAM" id="SSF52540">
    <property type="entry name" value="P-loop containing nucleoside triphosphate hydrolases"/>
    <property type="match status" value="1"/>
</dbReference>
<reference evidence="3 4" key="1">
    <citation type="submission" date="2019-04" db="EMBL/GenBank/DDBJ databases">
        <title>Annotation for the trematode Fasciola gigantica.</title>
        <authorList>
            <person name="Choi Y.-J."/>
        </authorList>
    </citation>
    <scope>NUCLEOTIDE SEQUENCE [LARGE SCALE GENOMIC DNA]</scope>
    <source>
        <strain evidence="3">Uganda_cow_1</strain>
    </source>
</reference>
<evidence type="ECO:0000259" key="2">
    <source>
        <dbReference type="Pfam" id="PF00735"/>
    </source>
</evidence>
<keyword evidence="4" id="KW-1185">Reference proteome</keyword>
<proteinExistence type="predicted"/>
<dbReference type="STRING" id="46835.A0A504Z601"/>
<comment type="caution">
    <text evidence="3">The sequence shown here is derived from an EMBL/GenBank/DDBJ whole genome shotgun (WGS) entry which is preliminary data.</text>
</comment>
<dbReference type="Proteomes" id="UP000316759">
    <property type="component" value="Unassembled WGS sequence"/>
</dbReference>
<gene>
    <name evidence="3" type="ORF">FGIG_10746</name>
</gene>
<dbReference type="InterPro" id="IPR027417">
    <property type="entry name" value="P-loop_NTPase"/>
</dbReference>
<protein>
    <submittedName>
        <fullName evidence="3">Septin-7</fullName>
    </submittedName>
</protein>
<accession>A0A504Z601</accession>
<sequence length="104" mass="11257">MGKDNPVVPVTPSKEPEKLSAVKTNQVPSEPFGDAPKTTKRPLIITSQVGFVSLPNQLHRKAVRRGFDFNLMITGSPGLGKSSFTNALFCSDVYNAENPVSIIE</sequence>
<evidence type="ECO:0000313" key="3">
    <source>
        <dbReference type="EMBL" id="TPP67821.1"/>
    </source>
</evidence>
<dbReference type="Gene3D" id="3.40.50.300">
    <property type="entry name" value="P-loop containing nucleotide triphosphate hydrolases"/>
    <property type="match status" value="1"/>
</dbReference>
<organism evidence="3 4">
    <name type="scientific">Fasciola gigantica</name>
    <name type="common">Giant liver fluke</name>
    <dbReference type="NCBI Taxonomy" id="46835"/>
    <lineage>
        <taxon>Eukaryota</taxon>
        <taxon>Metazoa</taxon>
        <taxon>Spiralia</taxon>
        <taxon>Lophotrochozoa</taxon>
        <taxon>Platyhelminthes</taxon>
        <taxon>Trematoda</taxon>
        <taxon>Digenea</taxon>
        <taxon>Plagiorchiida</taxon>
        <taxon>Echinostomata</taxon>
        <taxon>Echinostomatoidea</taxon>
        <taxon>Fasciolidae</taxon>
        <taxon>Fasciola</taxon>
    </lineage>
</organism>
<name>A0A504Z601_FASGI</name>
<dbReference type="EMBL" id="SUNJ01000229">
    <property type="protein sequence ID" value="TPP67821.1"/>
    <property type="molecule type" value="Genomic_DNA"/>
</dbReference>
<dbReference type="Pfam" id="PF00735">
    <property type="entry name" value="Septin"/>
    <property type="match status" value="1"/>
</dbReference>
<dbReference type="InterPro" id="IPR030379">
    <property type="entry name" value="G_SEPTIN_dom"/>
</dbReference>
<dbReference type="GO" id="GO:0005525">
    <property type="term" value="F:GTP binding"/>
    <property type="evidence" value="ECO:0007669"/>
    <property type="project" value="InterPro"/>
</dbReference>
<feature type="domain" description="Septin-type G" evidence="2">
    <location>
        <begin position="65"/>
        <end position="98"/>
    </location>
</feature>
<dbReference type="PANTHER" id="PTHR18884">
    <property type="entry name" value="SEPTIN"/>
    <property type="match status" value="1"/>
</dbReference>